<keyword evidence="1" id="KW-1133">Transmembrane helix</keyword>
<dbReference type="EMBL" id="ML736739">
    <property type="protein sequence ID" value="KAE8409468.1"/>
    <property type="molecule type" value="Genomic_DNA"/>
</dbReference>
<keyword evidence="1" id="KW-0812">Transmembrane</keyword>
<proteinExistence type="predicted"/>
<evidence type="ECO:0000256" key="1">
    <source>
        <dbReference type="SAM" id="Phobius"/>
    </source>
</evidence>
<sequence length="55" mass="6489">MEQNRSLREYIRILGMCLGRFEYRRLTILRTLSVGVSVLQIYLLVARSQSTSPYH</sequence>
<organism evidence="2 3">
    <name type="scientific">Aspergillus pseudonomiae</name>
    <dbReference type="NCBI Taxonomy" id="1506151"/>
    <lineage>
        <taxon>Eukaryota</taxon>
        <taxon>Fungi</taxon>
        <taxon>Dikarya</taxon>
        <taxon>Ascomycota</taxon>
        <taxon>Pezizomycotina</taxon>
        <taxon>Eurotiomycetes</taxon>
        <taxon>Eurotiomycetidae</taxon>
        <taxon>Eurotiales</taxon>
        <taxon>Aspergillaceae</taxon>
        <taxon>Aspergillus</taxon>
        <taxon>Aspergillus subgen. Circumdati</taxon>
    </lineage>
</organism>
<keyword evidence="3" id="KW-1185">Reference proteome</keyword>
<protein>
    <submittedName>
        <fullName evidence="2">Uncharacterized protein</fullName>
    </submittedName>
</protein>
<keyword evidence="1" id="KW-0472">Membrane</keyword>
<feature type="transmembrane region" description="Helical" evidence="1">
    <location>
        <begin position="26"/>
        <end position="45"/>
    </location>
</feature>
<gene>
    <name evidence="2" type="ORF">BDV37DRAFT_235972</name>
</gene>
<dbReference type="RefSeq" id="XP_031946787.1">
    <property type="nucleotide sequence ID" value="XM_032080568.1"/>
</dbReference>
<reference evidence="2 3" key="1">
    <citation type="submission" date="2019-04" db="EMBL/GenBank/DDBJ databases">
        <authorList>
            <consortium name="DOE Joint Genome Institute"/>
            <person name="Mondo S."/>
            <person name="Kjaerbolling I."/>
            <person name="Vesth T."/>
            <person name="Frisvad J.C."/>
            <person name="Nybo J.L."/>
            <person name="Theobald S."/>
            <person name="Kildgaard S."/>
            <person name="Isbrandt T."/>
            <person name="Kuo A."/>
            <person name="Sato A."/>
            <person name="Lyhne E.K."/>
            <person name="Kogle M.E."/>
            <person name="Wiebenga A."/>
            <person name="Kun R.S."/>
            <person name="Lubbers R.J."/>
            <person name="Makela M.R."/>
            <person name="Barry K."/>
            <person name="Chovatia M."/>
            <person name="Clum A."/>
            <person name="Daum C."/>
            <person name="Haridas S."/>
            <person name="He G."/>
            <person name="LaButti K."/>
            <person name="Lipzen A."/>
            <person name="Riley R."/>
            <person name="Salamov A."/>
            <person name="Simmons B.A."/>
            <person name="Magnuson J.K."/>
            <person name="Henrissat B."/>
            <person name="Mortensen U.H."/>
            <person name="Larsen T.O."/>
            <person name="Devries R.P."/>
            <person name="Grigoriev I.V."/>
            <person name="Machida M."/>
            <person name="Baker S.E."/>
            <person name="Andersen M.R."/>
            <person name="Cantor M.N."/>
            <person name="Hua S.X."/>
        </authorList>
    </citation>
    <scope>NUCLEOTIDE SEQUENCE [LARGE SCALE GENOMIC DNA]</scope>
    <source>
        <strain evidence="2 3">CBS 119388</strain>
    </source>
</reference>
<name>A0A5N7DVD8_9EURO</name>
<evidence type="ECO:0000313" key="2">
    <source>
        <dbReference type="EMBL" id="KAE8409468.1"/>
    </source>
</evidence>
<dbReference type="AlphaFoldDB" id="A0A5N7DVD8"/>
<dbReference type="Proteomes" id="UP000325579">
    <property type="component" value="Unassembled WGS sequence"/>
</dbReference>
<accession>A0A5N7DVD8</accession>
<dbReference type="GeneID" id="43665259"/>
<evidence type="ECO:0000313" key="3">
    <source>
        <dbReference type="Proteomes" id="UP000325579"/>
    </source>
</evidence>